<keyword evidence="10" id="KW-1185">Reference proteome</keyword>
<comment type="caution">
    <text evidence="9">The sequence shown here is derived from an EMBL/GenBank/DDBJ whole genome shotgun (WGS) entry which is preliminary data.</text>
</comment>
<evidence type="ECO:0000259" key="8">
    <source>
        <dbReference type="PROSITE" id="PS50885"/>
    </source>
</evidence>
<protein>
    <submittedName>
        <fullName evidence="9">Sensor histidine kinase</fullName>
    </submittedName>
</protein>
<evidence type="ECO:0000256" key="7">
    <source>
        <dbReference type="SAM" id="Phobius"/>
    </source>
</evidence>
<sequence>MRGAWFRITSIQTKIFLGLLTVAVLSTYLVMIYMYGNTTESIKRNAIQYASDGLSHSAEKLAYLNRDIERVLTVVTLDQDNVASALVTANTFPTLEWFQEIKKVEAFLQPLRGFNTYIDRLAVIGLDNRKLFQSGINPTMELREDEWSERLLRTDPNRGRLYVEYRNGLVAAGKLIFAQGKKIGYAVLDINQEVFESTFYSQPSENMELLAVSSDGTIIHHRDKEMIGRKIQDTVYSAYWTSPSKSNEIEQRKVQVAGKTYIQLTKYIPVPDWEIIALVSESDLLRDTMIVRDEMIRILLIVYVLVLVVSMLLSKQITRNLKALTQAMELVKRGDMNARPEVRSFDEVGRLSAAFTTMMQRIRDLMNDVEERERQKREADFKALQSQIHPHFIYNTLNTIRYLANIQHTPNIEELTASFITLLRGITSQHSEKITVREELALLTHYLTIQKYRYIGILQYTISSDPACEDCEILKFTLQPIVENALLHGIGPKPNGGTIHVEIFQDQEDMVCIVHDDGVGMTEEQVQRALQHGGGSGLQGMRSGVGIRNVQERIKLYYGERYGMTIYSDPGSSTTVEVRLPMTKKQPGEEEAEGHELEGTVG</sequence>
<feature type="domain" description="HAMP" evidence="8">
    <location>
        <begin position="315"/>
        <end position="367"/>
    </location>
</feature>
<dbReference type="InterPro" id="IPR003594">
    <property type="entry name" value="HATPase_dom"/>
</dbReference>
<feature type="transmembrane region" description="Helical" evidence="7">
    <location>
        <begin position="15"/>
        <end position="35"/>
    </location>
</feature>
<evidence type="ECO:0000256" key="4">
    <source>
        <dbReference type="ARBA" id="ARBA00022679"/>
    </source>
</evidence>
<keyword evidence="6 7" id="KW-0472">Membrane</keyword>
<organism evidence="9 10">
    <name type="scientific">Paenibacillus thalictri</name>
    <dbReference type="NCBI Taxonomy" id="2527873"/>
    <lineage>
        <taxon>Bacteria</taxon>
        <taxon>Bacillati</taxon>
        <taxon>Bacillota</taxon>
        <taxon>Bacilli</taxon>
        <taxon>Bacillales</taxon>
        <taxon>Paenibacillaceae</taxon>
        <taxon>Paenibacillus</taxon>
    </lineage>
</organism>
<name>A0A4Q9DLB4_9BACL</name>
<keyword evidence="2" id="KW-1003">Cell membrane</keyword>
<feature type="transmembrane region" description="Helical" evidence="7">
    <location>
        <begin position="295"/>
        <end position="313"/>
    </location>
</feature>
<dbReference type="PROSITE" id="PS50885">
    <property type="entry name" value="HAMP"/>
    <property type="match status" value="1"/>
</dbReference>
<gene>
    <name evidence="9" type="ORF">EYB31_26465</name>
</gene>
<dbReference type="InterPro" id="IPR003660">
    <property type="entry name" value="HAMP_dom"/>
</dbReference>
<dbReference type="Proteomes" id="UP000293142">
    <property type="component" value="Unassembled WGS sequence"/>
</dbReference>
<keyword evidence="5 9" id="KW-0418">Kinase</keyword>
<evidence type="ECO:0000256" key="5">
    <source>
        <dbReference type="ARBA" id="ARBA00022777"/>
    </source>
</evidence>
<dbReference type="PANTHER" id="PTHR34220:SF7">
    <property type="entry name" value="SENSOR HISTIDINE KINASE YPDA"/>
    <property type="match status" value="1"/>
</dbReference>
<reference evidence="9 10" key="1">
    <citation type="submission" date="2019-02" db="EMBL/GenBank/DDBJ databases">
        <title>Paenibacillus sp. nov., isolated from surface-sterilized tissue of Thalictrum simplex L.</title>
        <authorList>
            <person name="Tuo L."/>
        </authorList>
    </citation>
    <scope>NUCLEOTIDE SEQUENCE [LARGE SCALE GENOMIC DNA]</scope>
    <source>
        <strain evidence="9 10">N2SHLJ1</strain>
    </source>
</reference>
<comment type="subcellular location">
    <subcellularLocation>
        <location evidence="1">Cell membrane</location>
        <topology evidence="1">Multi-pass membrane protein</topology>
    </subcellularLocation>
</comment>
<evidence type="ECO:0000256" key="1">
    <source>
        <dbReference type="ARBA" id="ARBA00004651"/>
    </source>
</evidence>
<dbReference type="SUPFAM" id="SSF158472">
    <property type="entry name" value="HAMP domain-like"/>
    <property type="match status" value="1"/>
</dbReference>
<keyword evidence="7" id="KW-0812">Transmembrane</keyword>
<keyword evidence="4" id="KW-0808">Transferase</keyword>
<keyword evidence="7" id="KW-1133">Transmembrane helix</keyword>
<dbReference type="SMART" id="SM00304">
    <property type="entry name" value="HAMP"/>
    <property type="match status" value="1"/>
</dbReference>
<dbReference type="AlphaFoldDB" id="A0A4Q9DLB4"/>
<evidence type="ECO:0000256" key="3">
    <source>
        <dbReference type="ARBA" id="ARBA00022553"/>
    </source>
</evidence>
<evidence type="ECO:0000256" key="2">
    <source>
        <dbReference type="ARBA" id="ARBA00022475"/>
    </source>
</evidence>
<dbReference type="CDD" id="cd06225">
    <property type="entry name" value="HAMP"/>
    <property type="match status" value="1"/>
</dbReference>
<dbReference type="RefSeq" id="WP_131016461.1">
    <property type="nucleotide sequence ID" value="NZ_SIRE01000021.1"/>
</dbReference>
<dbReference type="Pfam" id="PF00672">
    <property type="entry name" value="HAMP"/>
    <property type="match status" value="1"/>
</dbReference>
<dbReference type="SUPFAM" id="SSF55874">
    <property type="entry name" value="ATPase domain of HSP90 chaperone/DNA topoisomerase II/histidine kinase"/>
    <property type="match status" value="1"/>
</dbReference>
<dbReference type="GO" id="GO:0000155">
    <property type="term" value="F:phosphorelay sensor kinase activity"/>
    <property type="evidence" value="ECO:0007669"/>
    <property type="project" value="InterPro"/>
</dbReference>
<dbReference type="OrthoDB" id="9776552at2"/>
<dbReference type="Gene3D" id="3.30.565.10">
    <property type="entry name" value="Histidine kinase-like ATPase, C-terminal domain"/>
    <property type="match status" value="1"/>
</dbReference>
<dbReference type="Gene3D" id="6.10.340.10">
    <property type="match status" value="1"/>
</dbReference>
<evidence type="ECO:0000256" key="6">
    <source>
        <dbReference type="ARBA" id="ARBA00023136"/>
    </source>
</evidence>
<dbReference type="InterPro" id="IPR010559">
    <property type="entry name" value="Sig_transdc_His_kin_internal"/>
</dbReference>
<evidence type="ECO:0000313" key="9">
    <source>
        <dbReference type="EMBL" id="TBL73228.1"/>
    </source>
</evidence>
<proteinExistence type="predicted"/>
<dbReference type="Gene3D" id="3.30.450.20">
    <property type="entry name" value="PAS domain"/>
    <property type="match status" value="2"/>
</dbReference>
<dbReference type="GO" id="GO:0005886">
    <property type="term" value="C:plasma membrane"/>
    <property type="evidence" value="ECO:0007669"/>
    <property type="project" value="UniProtKB-SubCell"/>
</dbReference>
<dbReference type="Pfam" id="PF02518">
    <property type="entry name" value="HATPase_c"/>
    <property type="match status" value="1"/>
</dbReference>
<dbReference type="SMART" id="SM00387">
    <property type="entry name" value="HATPase_c"/>
    <property type="match status" value="1"/>
</dbReference>
<dbReference type="EMBL" id="SIRE01000021">
    <property type="protein sequence ID" value="TBL73228.1"/>
    <property type="molecule type" value="Genomic_DNA"/>
</dbReference>
<dbReference type="InterPro" id="IPR036890">
    <property type="entry name" value="HATPase_C_sf"/>
</dbReference>
<accession>A0A4Q9DLB4</accession>
<keyword evidence="3" id="KW-0597">Phosphoprotein</keyword>
<dbReference type="PANTHER" id="PTHR34220">
    <property type="entry name" value="SENSOR HISTIDINE KINASE YPDA"/>
    <property type="match status" value="1"/>
</dbReference>
<evidence type="ECO:0000313" key="10">
    <source>
        <dbReference type="Proteomes" id="UP000293142"/>
    </source>
</evidence>
<dbReference type="InterPro" id="IPR050640">
    <property type="entry name" value="Bact_2-comp_sensor_kinase"/>
</dbReference>
<dbReference type="Pfam" id="PF06580">
    <property type="entry name" value="His_kinase"/>
    <property type="match status" value="1"/>
</dbReference>